<dbReference type="HOGENOM" id="CLU_007958_0_0_1"/>
<reference evidence="3 4" key="1">
    <citation type="journal article" date="2013" name="Nature">
        <title>Insights into bilaterian evolution from three spiralian genomes.</title>
        <authorList>
            <person name="Simakov O."/>
            <person name="Marletaz F."/>
            <person name="Cho S.J."/>
            <person name="Edsinger-Gonzales E."/>
            <person name="Havlak P."/>
            <person name="Hellsten U."/>
            <person name="Kuo D.H."/>
            <person name="Larsson T."/>
            <person name="Lv J."/>
            <person name="Arendt D."/>
            <person name="Savage R."/>
            <person name="Osoegawa K."/>
            <person name="de Jong P."/>
            <person name="Grimwood J."/>
            <person name="Chapman J.A."/>
            <person name="Shapiro H."/>
            <person name="Aerts A."/>
            <person name="Otillar R.P."/>
            <person name="Terry A.Y."/>
            <person name="Boore J.L."/>
            <person name="Grigoriev I.V."/>
            <person name="Lindberg D.R."/>
            <person name="Seaver E.C."/>
            <person name="Weisblat D.A."/>
            <person name="Putnam N.H."/>
            <person name="Rokhsar D.S."/>
        </authorList>
    </citation>
    <scope>NUCLEOTIDE SEQUENCE [LARGE SCALE GENOMIC DNA]</scope>
</reference>
<sequence>MSGRLPSESEDIENENPESEADVDIERENVDQSETSESAGHFQQDALSYSNSQNDGWEALNNVAQNGAVNDKNENSNVECEAVESEMVLDSVNGSQEGNQLQNNVTSCNSTSFDCVPQIQCEVVNKIPADQAPECDQAMTDSCHSSSSTAQSPNDLAACEGQENNPEVVNSENNNPASCPVQGPNGDSNNTQRPESDELGANLELVPESDKQTSSSNSQKSEVEKLQEQETTASEAESASSDNVEQDSAKSPECDNVIVCDKPVMSDTKSQSPDHVNGASETRSADVHSNSLQHDHQDRENIKMSVIDTEKGAQNSESSKNVDKIGALNTTQSQSEPDAKNKPRKFPISRKSPPGIDFLHLSDSSEDELLNELDAALLNRSHSQKTTPTNSARSTPKSKPVMQEEKVPIISLSEQTQNGFKQFPLKNSQIAQNVEETIESLKKELQSKNEELKSAKVYSETLQDKFKQFEEEKKMLATEVKMLREQNADNLYLPQIKEMEKTIASQQKEIQQTKETLASHDNMAKRKIASMQNDYKARIDQVTKMYEDCLREKDTMVVNYAVAEQKNIEAKKATERAEQKYRDCLKEQEAIANKCKSFKAEKQKAVADYETKQNELSGACKEIERMKEMLTSADVRIKWAQNKLKSELESHKETKIELEKTNQKLKMAREETLQIRKDCQAIIKTYQESEEIKSNSLDKELKLKESELIVQRQEKSDSQEVYNMTVKELEVLKAKYKDAAAELKTLRDKVYCLESERKDNEETMTKYQEIIQSQKGENKSLLDKLGNHGQLNDDFDRAQDMIKTLDREISELRINNKDLQSDIEGCRTRETELLDLTQKLSRTNAKLQSENTNANNQVVSLSGKNSNMEMEIHNLQATCNELSSRLAEDGNKFENECTRLKAELTEKNISGHCYIYSFDEIAGFTVSEFKQKLEDEKDLNKVLKRKHANNVKDITRQLQQARKKLESFENHHGEKDGTSLGSRTSSNGSLNTITDQQTHQSGVNNNNNPHSATNPHHTVQPRPPEPEYPVITEQVEVDKQVLIERIVRLQKAHARKNEKLEFLQDHIHQLVDEVQRKKKIIQSYILREEQGALAPEAMDENKRSMIRSEVQALLAKKGGIMASLYSHHSQDGHMTLDLSLEINQKLQGVLEDTLLKNITLKENIDTLGTEIARLSKENRQIQLKLQSQR</sequence>
<protein>
    <recommendedName>
        <fullName evidence="5">Coiled-coil domain-containing protein 186</fullName>
    </recommendedName>
</protein>
<feature type="coiled-coil region" evidence="1">
    <location>
        <begin position="726"/>
        <end position="756"/>
    </location>
</feature>
<feature type="coiled-coil region" evidence="1">
    <location>
        <begin position="560"/>
        <end position="678"/>
    </location>
</feature>
<feature type="compositionally biased region" description="Acidic residues" evidence="2">
    <location>
        <begin position="8"/>
        <end position="23"/>
    </location>
</feature>
<feature type="region of interest" description="Disordered" evidence="2">
    <location>
        <begin position="377"/>
        <end position="403"/>
    </location>
</feature>
<dbReference type="AlphaFoldDB" id="V4AIP4"/>
<dbReference type="GO" id="GO:0005802">
    <property type="term" value="C:trans-Golgi network"/>
    <property type="evidence" value="ECO:0007669"/>
    <property type="project" value="TreeGrafter"/>
</dbReference>
<feature type="region of interest" description="Disordered" evidence="2">
    <location>
        <begin position="1"/>
        <end position="54"/>
    </location>
</feature>
<dbReference type="PANTHER" id="PTHR18911:SF5">
    <property type="entry name" value="COILED-COIL DOMAIN-CONTAINING PROTEIN 186"/>
    <property type="match status" value="1"/>
</dbReference>
<gene>
    <name evidence="3" type="ORF">LOTGIDRAFT_159622</name>
</gene>
<name>V4AIP4_LOTGI</name>
<feature type="compositionally biased region" description="Polar residues" evidence="2">
    <location>
        <begin position="380"/>
        <end position="397"/>
    </location>
</feature>
<dbReference type="CTD" id="20238097"/>
<proteinExistence type="predicted"/>
<evidence type="ECO:0000256" key="1">
    <source>
        <dbReference type="SAM" id="Coils"/>
    </source>
</evidence>
<accession>V4AIP4</accession>
<dbReference type="KEGG" id="lgi:LOTGIDRAFT_159622"/>
<dbReference type="Proteomes" id="UP000030746">
    <property type="component" value="Unassembled WGS sequence"/>
</dbReference>
<dbReference type="GO" id="GO:0031267">
    <property type="term" value="F:small GTPase binding"/>
    <property type="evidence" value="ECO:0007669"/>
    <property type="project" value="TreeGrafter"/>
</dbReference>
<feature type="compositionally biased region" description="Polar residues" evidence="2">
    <location>
        <begin position="979"/>
        <end position="1017"/>
    </location>
</feature>
<feature type="compositionally biased region" description="Low complexity" evidence="2">
    <location>
        <begin position="163"/>
        <end position="176"/>
    </location>
</feature>
<feature type="compositionally biased region" description="Polar residues" evidence="2">
    <location>
        <begin position="45"/>
        <end position="54"/>
    </location>
</feature>
<dbReference type="EMBL" id="KB201362">
    <property type="protein sequence ID" value="ESO96872.1"/>
    <property type="molecule type" value="Genomic_DNA"/>
</dbReference>
<evidence type="ECO:0000256" key="2">
    <source>
        <dbReference type="SAM" id="MobiDB-lite"/>
    </source>
</evidence>
<feature type="coiled-coil region" evidence="1">
    <location>
        <begin position="1046"/>
        <end position="1073"/>
    </location>
</feature>
<feature type="region of interest" description="Disordered" evidence="2">
    <location>
        <begin position="968"/>
        <end position="1027"/>
    </location>
</feature>
<evidence type="ECO:0008006" key="5">
    <source>
        <dbReference type="Google" id="ProtNLM"/>
    </source>
</evidence>
<feature type="coiled-coil region" evidence="1">
    <location>
        <begin position="795"/>
        <end position="885"/>
    </location>
</feature>
<feature type="compositionally biased region" description="Polar residues" evidence="2">
    <location>
        <begin position="139"/>
        <end position="154"/>
    </location>
</feature>
<dbReference type="GeneID" id="20238097"/>
<dbReference type="OMA" id="SINTEFC"/>
<evidence type="ECO:0000313" key="3">
    <source>
        <dbReference type="EMBL" id="ESO96872.1"/>
    </source>
</evidence>
<dbReference type="InterPro" id="IPR038830">
    <property type="entry name" value="CCDC186"/>
</dbReference>
<dbReference type="RefSeq" id="XP_009052369.1">
    <property type="nucleotide sequence ID" value="XM_009054121.1"/>
</dbReference>
<feature type="compositionally biased region" description="Low complexity" evidence="2">
    <location>
        <begin position="229"/>
        <end position="241"/>
    </location>
</feature>
<keyword evidence="4" id="KW-1185">Reference proteome</keyword>
<dbReference type="STRING" id="225164.V4AIP4"/>
<feature type="coiled-coil region" evidence="1">
    <location>
        <begin position="431"/>
        <end position="523"/>
    </location>
</feature>
<feature type="coiled-coil region" evidence="1">
    <location>
        <begin position="1157"/>
        <end position="1184"/>
    </location>
</feature>
<dbReference type="OrthoDB" id="5583482at2759"/>
<dbReference type="Gene3D" id="1.10.287.1490">
    <property type="match status" value="1"/>
</dbReference>
<feature type="region of interest" description="Disordered" evidence="2">
    <location>
        <begin position="136"/>
        <end position="360"/>
    </location>
</feature>
<feature type="compositionally biased region" description="Basic and acidic residues" evidence="2">
    <location>
        <begin position="968"/>
        <end position="977"/>
    </location>
</feature>
<feature type="compositionally biased region" description="Polar residues" evidence="2">
    <location>
        <begin position="267"/>
        <end position="292"/>
    </location>
</feature>
<dbReference type="GO" id="GO:0099518">
    <property type="term" value="P:vesicle cytoskeletal trafficking"/>
    <property type="evidence" value="ECO:0007669"/>
    <property type="project" value="TreeGrafter"/>
</dbReference>
<evidence type="ECO:0000313" key="4">
    <source>
        <dbReference type="Proteomes" id="UP000030746"/>
    </source>
</evidence>
<feature type="compositionally biased region" description="Basic and acidic residues" evidence="2">
    <location>
        <begin position="293"/>
        <end position="302"/>
    </location>
</feature>
<organism evidence="3 4">
    <name type="scientific">Lottia gigantea</name>
    <name type="common">Giant owl limpet</name>
    <dbReference type="NCBI Taxonomy" id="225164"/>
    <lineage>
        <taxon>Eukaryota</taxon>
        <taxon>Metazoa</taxon>
        <taxon>Spiralia</taxon>
        <taxon>Lophotrochozoa</taxon>
        <taxon>Mollusca</taxon>
        <taxon>Gastropoda</taxon>
        <taxon>Patellogastropoda</taxon>
        <taxon>Lottioidea</taxon>
        <taxon>Lottiidae</taxon>
        <taxon>Lottia</taxon>
    </lineage>
</organism>
<keyword evidence="1" id="KW-0175">Coiled coil</keyword>
<dbReference type="PANTHER" id="PTHR18911">
    <property type="entry name" value="CTCL TUMOR ANTIGEN HD-CL-01"/>
    <property type="match status" value="1"/>
</dbReference>